<dbReference type="AlphaFoldDB" id="A0A0R1X9H6"/>
<feature type="domain" description="Antirepressor protein C-terminal" evidence="1">
    <location>
        <begin position="146"/>
        <end position="249"/>
    </location>
</feature>
<dbReference type="PATRIC" id="fig|1122147.4.peg.1361"/>
<feature type="domain" description="KilA-N DNA-binding" evidence="2">
    <location>
        <begin position="6"/>
        <end position="91"/>
    </location>
</feature>
<dbReference type="GO" id="GO:0003677">
    <property type="term" value="F:DNA binding"/>
    <property type="evidence" value="ECO:0007669"/>
    <property type="project" value="InterPro"/>
</dbReference>
<dbReference type="eggNOG" id="COG3645">
    <property type="taxonomic scope" value="Bacteria"/>
</dbReference>
<sequence>MNDLTPIENQGQRVLTSDQLAELYGVSTNVIKNNFANNRDKFIDGVHYIKLEGNALKEFKSQVKNIDLPINKFASTLYLWTKRGAARHSKMIGTDTAWDVFDSLEENYFNPKPKLLVPQSLPEALRLAADLAEQKDQERSGRLIAEQQVQELKPKADYYDMILASKGLVTTTSIAKNYGMSARMFNSLLHNWVIQYKQSGSWYLYSQYQGHGYTHTVPVPYVHGDGRVDIHPNTKWTQKGHKFIYEFLKARGILPVIEREMEEAK</sequence>
<dbReference type="RefSeq" id="WP_081674780.1">
    <property type="nucleotide sequence ID" value="NZ_AUEH01000021.1"/>
</dbReference>
<evidence type="ECO:0000259" key="2">
    <source>
        <dbReference type="Pfam" id="PF10543"/>
    </source>
</evidence>
<dbReference type="EMBL" id="AZFW01000136">
    <property type="protein sequence ID" value="KRM24731.1"/>
    <property type="molecule type" value="Genomic_DNA"/>
</dbReference>
<gene>
    <name evidence="3" type="ORF">FC91_GL001312</name>
</gene>
<dbReference type="OrthoDB" id="9812611at2"/>
<organism evidence="3 4">
    <name type="scientific">Schleiferilactobacillus harbinensis DSM 16991</name>
    <dbReference type="NCBI Taxonomy" id="1122147"/>
    <lineage>
        <taxon>Bacteria</taxon>
        <taxon>Bacillati</taxon>
        <taxon>Bacillota</taxon>
        <taxon>Bacilli</taxon>
        <taxon>Lactobacillales</taxon>
        <taxon>Lactobacillaceae</taxon>
        <taxon>Schleiferilactobacillus</taxon>
    </lineage>
</organism>
<dbReference type="InterPro" id="IPR005039">
    <property type="entry name" value="Ant_C"/>
</dbReference>
<comment type="caution">
    <text evidence="3">The sequence shown here is derived from an EMBL/GenBank/DDBJ whole genome shotgun (WGS) entry which is preliminary data.</text>
</comment>
<dbReference type="Pfam" id="PF10543">
    <property type="entry name" value="ORF6N"/>
    <property type="match status" value="1"/>
</dbReference>
<name>A0A0R1X9H6_9LACO</name>
<evidence type="ECO:0000313" key="4">
    <source>
        <dbReference type="Proteomes" id="UP000050949"/>
    </source>
</evidence>
<dbReference type="Pfam" id="PF03374">
    <property type="entry name" value="ANT"/>
    <property type="match status" value="1"/>
</dbReference>
<dbReference type="InterPro" id="IPR018873">
    <property type="entry name" value="KilA-N_DNA-bd_domain"/>
</dbReference>
<reference evidence="3 4" key="1">
    <citation type="journal article" date="2015" name="Genome Announc.">
        <title>Expanding the biotechnology potential of lactobacilli through comparative genomics of 213 strains and associated genera.</title>
        <authorList>
            <person name="Sun Z."/>
            <person name="Harris H.M."/>
            <person name="McCann A."/>
            <person name="Guo C."/>
            <person name="Argimon S."/>
            <person name="Zhang W."/>
            <person name="Yang X."/>
            <person name="Jeffery I.B."/>
            <person name="Cooney J.C."/>
            <person name="Kagawa T.F."/>
            <person name="Liu W."/>
            <person name="Song Y."/>
            <person name="Salvetti E."/>
            <person name="Wrobel A."/>
            <person name="Rasinkangas P."/>
            <person name="Parkhill J."/>
            <person name="Rea M.C."/>
            <person name="O'Sullivan O."/>
            <person name="Ritari J."/>
            <person name="Douillard F.P."/>
            <person name="Paul Ross R."/>
            <person name="Yang R."/>
            <person name="Briner A.E."/>
            <person name="Felis G.E."/>
            <person name="de Vos W.M."/>
            <person name="Barrangou R."/>
            <person name="Klaenhammer T.R."/>
            <person name="Caufield P.W."/>
            <person name="Cui Y."/>
            <person name="Zhang H."/>
            <person name="O'Toole P.W."/>
        </authorList>
    </citation>
    <scope>NUCLEOTIDE SEQUENCE [LARGE SCALE GENOMIC DNA]</scope>
    <source>
        <strain evidence="3 4">DSM 16991</strain>
    </source>
</reference>
<protein>
    <submittedName>
        <fullName evidence="3">Phage-encoded protein</fullName>
    </submittedName>
</protein>
<proteinExistence type="predicted"/>
<dbReference type="Proteomes" id="UP000050949">
    <property type="component" value="Unassembled WGS sequence"/>
</dbReference>
<evidence type="ECO:0000259" key="1">
    <source>
        <dbReference type="Pfam" id="PF03374"/>
    </source>
</evidence>
<accession>A0A0R1X9H6</accession>
<evidence type="ECO:0000313" key="3">
    <source>
        <dbReference type="EMBL" id="KRM24731.1"/>
    </source>
</evidence>